<dbReference type="InterPro" id="IPR014748">
    <property type="entry name" value="Enoyl-CoA_hydra_C"/>
</dbReference>
<dbReference type="FunFam" id="1.10.12.10:FF:000001">
    <property type="entry name" value="Probable enoyl-CoA hydratase, mitochondrial"/>
    <property type="match status" value="1"/>
</dbReference>
<dbReference type="GO" id="GO:0016836">
    <property type="term" value="F:hydro-lyase activity"/>
    <property type="evidence" value="ECO:0007669"/>
    <property type="project" value="UniProtKB-ARBA"/>
</dbReference>
<dbReference type="CDD" id="cd06558">
    <property type="entry name" value="crotonase-like"/>
    <property type="match status" value="1"/>
</dbReference>
<dbReference type="Proteomes" id="UP000294746">
    <property type="component" value="Unassembled WGS sequence"/>
</dbReference>
<dbReference type="Gene3D" id="3.90.226.10">
    <property type="entry name" value="2-enoyl-CoA Hydratase, Chain A, domain 1"/>
    <property type="match status" value="1"/>
</dbReference>
<evidence type="ECO:0000313" key="3">
    <source>
        <dbReference type="EMBL" id="TCP62480.1"/>
    </source>
</evidence>
<dbReference type="AlphaFoldDB" id="A0A4R2RFS2"/>
<name>A0A4R2RFS2_9BACL</name>
<dbReference type="InterPro" id="IPR029045">
    <property type="entry name" value="ClpP/crotonase-like_dom_sf"/>
</dbReference>
<proteinExistence type="inferred from homology"/>
<sequence>MILTGIDQAFAAGADINEMKSLSPSDFLHSHFFKDWERIRRIKKPIVAQVSGFVLGGGCELAMICDCIIASETAVFGQPEIRLGVMPGAGGTQRLTRALGKSKAMEMILTGRTITAQEAASTGLISRVVLADELEGEVRSLARSIAAHAPLAVQLAKQSVLNAAEVGFAEGLLLEQNSFYLLFSTNDQDEGFEAFLEKRKPQFHGN</sequence>
<comment type="caution">
    <text evidence="3">The sequence shown here is derived from an EMBL/GenBank/DDBJ whole genome shotgun (WGS) entry which is preliminary data.</text>
</comment>
<evidence type="ECO:0000256" key="2">
    <source>
        <dbReference type="ARBA" id="ARBA00023239"/>
    </source>
</evidence>
<keyword evidence="2" id="KW-0456">Lyase</keyword>
<organism evidence="3 4">
    <name type="scientific">Baia soyae</name>
    <dbReference type="NCBI Taxonomy" id="1544746"/>
    <lineage>
        <taxon>Bacteria</taxon>
        <taxon>Bacillati</taxon>
        <taxon>Bacillota</taxon>
        <taxon>Bacilli</taxon>
        <taxon>Bacillales</taxon>
        <taxon>Thermoactinomycetaceae</taxon>
        <taxon>Baia</taxon>
    </lineage>
</organism>
<evidence type="ECO:0000313" key="4">
    <source>
        <dbReference type="Proteomes" id="UP000294746"/>
    </source>
</evidence>
<dbReference type="InterPro" id="IPR001753">
    <property type="entry name" value="Enoyl-CoA_hydra/iso"/>
</dbReference>
<evidence type="ECO:0000256" key="1">
    <source>
        <dbReference type="ARBA" id="ARBA00005254"/>
    </source>
</evidence>
<dbReference type="EMBL" id="SLXV01000055">
    <property type="protein sequence ID" value="TCP62480.1"/>
    <property type="molecule type" value="Genomic_DNA"/>
</dbReference>
<gene>
    <name evidence="3" type="ORF">EDD57_15510</name>
</gene>
<dbReference type="GO" id="GO:0006635">
    <property type="term" value="P:fatty acid beta-oxidation"/>
    <property type="evidence" value="ECO:0007669"/>
    <property type="project" value="TreeGrafter"/>
</dbReference>
<dbReference type="PANTHER" id="PTHR11941:SF54">
    <property type="entry name" value="ENOYL-COA HYDRATASE, MITOCHONDRIAL"/>
    <property type="match status" value="1"/>
</dbReference>
<dbReference type="SUPFAM" id="SSF52096">
    <property type="entry name" value="ClpP/crotonase"/>
    <property type="match status" value="1"/>
</dbReference>
<accession>A0A4R2RFS2</accession>
<dbReference type="Gene3D" id="1.10.12.10">
    <property type="entry name" value="Lyase 2-enoyl-coa Hydratase, Chain A, domain 2"/>
    <property type="match status" value="1"/>
</dbReference>
<reference evidence="3 4" key="1">
    <citation type="submission" date="2019-03" db="EMBL/GenBank/DDBJ databases">
        <title>Genomic Encyclopedia of Type Strains, Phase IV (KMG-IV): sequencing the most valuable type-strain genomes for metagenomic binning, comparative biology and taxonomic classification.</title>
        <authorList>
            <person name="Goeker M."/>
        </authorList>
    </citation>
    <scope>NUCLEOTIDE SEQUENCE [LARGE SCALE GENOMIC DNA]</scope>
    <source>
        <strain evidence="3 4">DSM 46831</strain>
    </source>
</reference>
<comment type="similarity">
    <text evidence="1">Belongs to the enoyl-CoA hydratase/isomerase family.</text>
</comment>
<keyword evidence="4" id="KW-1185">Reference proteome</keyword>
<dbReference type="PANTHER" id="PTHR11941">
    <property type="entry name" value="ENOYL-COA HYDRATASE-RELATED"/>
    <property type="match status" value="1"/>
</dbReference>
<protein>
    <submittedName>
        <fullName evidence="3">Enoyl-CoA hydratase</fullName>
    </submittedName>
</protein>
<dbReference type="Pfam" id="PF00378">
    <property type="entry name" value="ECH_1"/>
    <property type="match status" value="1"/>
</dbReference>